<evidence type="ECO:0000313" key="4">
    <source>
        <dbReference type="Proteomes" id="UP000316213"/>
    </source>
</evidence>
<feature type="transmembrane region" description="Helical" evidence="2">
    <location>
        <begin position="103"/>
        <end position="121"/>
    </location>
</feature>
<evidence type="ECO:0000313" key="3">
    <source>
        <dbReference type="EMBL" id="TWU03477.1"/>
    </source>
</evidence>
<dbReference type="AlphaFoldDB" id="A0A5C6AVG6"/>
<sequence length="439" mass="47724">MSDPKIDFQQLLSDHLDGWLAGEDLETLQKQLHDDAGLREQYEAMLGDRKALRAMFSQPHPKSLPPDFARTVAAQAARRRDEVDGLNAPASPTETHRSWRRRMVIATVVATAAAVLAMISIPSGVGITPPRLANSESGLTGVMPLLPNGDSKTNDSDPSSLERSTLIPMEQLADASVDSDSPVASKRPNAMPDVAEQTKPEERIASIPSKEPRSIASTGTGQPETRRAMDVSTAVAISQTPDDTLSGAVLVYDVRLTSRGRITQPLSLAMQRVGLAETTRQPIDRSLIEAAKSVDTFDPESNFQVLYLRASAKRLDRLFESLLRDRENVSSVALSLVTDSPILKLTDNLERVDSTLIRREDRGVVRQRAASYQLESNEGSELAVLRRLLDGQTFVPVTPGLTGFPRSGNGDAGAETDGRSDLDGATDRDIMSRVLVIIR</sequence>
<comment type="caution">
    <text evidence="3">The sequence shown here is derived from an EMBL/GenBank/DDBJ whole genome shotgun (WGS) entry which is preliminary data.</text>
</comment>
<name>A0A5C6AVG6_9BACT</name>
<feature type="region of interest" description="Disordered" evidence="1">
    <location>
        <begin position="138"/>
        <end position="227"/>
    </location>
</feature>
<proteinExistence type="predicted"/>
<dbReference type="Proteomes" id="UP000316213">
    <property type="component" value="Unassembled WGS sequence"/>
</dbReference>
<keyword evidence="2" id="KW-0812">Transmembrane</keyword>
<keyword evidence="2" id="KW-1133">Transmembrane helix</keyword>
<feature type="region of interest" description="Disordered" evidence="1">
    <location>
        <begin position="400"/>
        <end position="424"/>
    </location>
</feature>
<dbReference type="OrthoDB" id="289199at2"/>
<accession>A0A5C6AVG6</accession>
<organism evidence="3 4">
    <name type="scientific">Neorhodopirellula pilleata</name>
    <dbReference type="NCBI Taxonomy" id="2714738"/>
    <lineage>
        <taxon>Bacteria</taxon>
        <taxon>Pseudomonadati</taxon>
        <taxon>Planctomycetota</taxon>
        <taxon>Planctomycetia</taxon>
        <taxon>Pirellulales</taxon>
        <taxon>Pirellulaceae</taxon>
        <taxon>Neorhodopirellula</taxon>
    </lineage>
</organism>
<feature type="region of interest" description="Disordered" evidence="1">
    <location>
        <begin position="74"/>
        <end position="96"/>
    </location>
</feature>
<evidence type="ECO:0000256" key="1">
    <source>
        <dbReference type="SAM" id="MobiDB-lite"/>
    </source>
</evidence>
<keyword evidence="4" id="KW-1185">Reference proteome</keyword>
<dbReference type="RefSeq" id="WP_146575985.1">
    <property type="nucleotide sequence ID" value="NZ_SJPM01000001.1"/>
</dbReference>
<dbReference type="EMBL" id="SJPM01000001">
    <property type="protein sequence ID" value="TWU03477.1"/>
    <property type="molecule type" value="Genomic_DNA"/>
</dbReference>
<gene>
    <name evidence="3" type="ORF">Pla100_04040</name>
</gene>
<protein>
    <submittedName>
        <fullName evidence="3">Uncharacterized protein</fullName>
    </submittedName>
</protein>
<evidence type="ECO:0000256" key="2">
    <source>
        <dbReference type="SAM" id="Phobius"/>
    </source>
</evidence>
<keyword evidence="2" id="KW-0472">Membrane</keyword>
<reference evidence="3 4" key="1">
    <citation type="submission" date="2019-02" db="EMBL/GenBank/DDBJ databases">
        <title>Deep-cultivation of Planctomycetes and their phenomic and genomic characterization uncovers novel biology.</title>
        <authorList>
            <person name="Wiegand S."/>
            <person name="Jogler M."/>
            <person name="Boedeker C."/>
            <person name="Pinto D."/>
            <person name="Vollmers J."/>
            <person name="Rivas-Marin E."/>
            <person name="Kohn T."/>
            <person name="Peeters S.H."/>
            <person name="Heuer A."/>
            <person name="Rast P."/>
            <person name="Oberbeckmann S."/>
            <person name="Bunk B."/>
            <person name="Jeske O."/>
            <person name="Meyerdierks A."/>
            <person name="Storesund J.E."/>
            <person name="Kallscheuer N."/>
            <person name="Luecker S."/>
            <person name="Lage O.M."/>
            <person name="Pohl T."/>
            <person name="Merkel B.J."/>
            <person name="Hornburger P."/>
            <person name="Mueller R.-W."/>
            <person name="Bruemmer F."/>
            <person name="Labrenz M."/>
            <person name="Spormann A.M."/>
            <person name="Op Den Camp H."/>
            <person name="Overmann J."/>
            <person name="Amann R."/>
            <person name="Jetten M.S.M."/>
            <person name="Mascher T."/>
            <person name="Medema M.H."/>
            <person name="Devos D.P."/>
            <person name="Kaster A.-K."/>
            <person name="Ovreas L."/>
            <person name="Rohde M."/>
            <person name="Galperin M.Y."/>
            <person name="Jogler C."/>
        </authorList>
    </citation>
    <scope>NUCLEOTIDE SEQUENCE [LARGE SCALE GENOMIC DNA]</scope>
    <source>
        <strain evidence="3 4">Pla100</strain>
    </source>
</reference>
<feature type="compositionally biased region" description="Low complexity" evidence="1">
    <location>
        <begin position="173"/>
        <end position="185"/>
    </location>
</feature>